<proteinExistence type="predicted"/>
<evidence type="ECO:0000313" key="2">
    <source>
        <dbReference type="EMBL" id="KAK7363465.1"/>
    </source>
</evidence>
<protein>
    <submittedName>
        <fullName evidence="2">Uncharacterized protein</fullName>
    </submittedName>
</protein>
<gene>
    <name evidence="2" type="ORF">VNO77_05609</name>
</gene>
<sequence>MMAYRRSRWIIGNGRSMRNWKDIWYPGLQAGTVISPLTISDPNATVAELVESCSCKPIGNGREMETTRALIRPNMGSKLNWTIKIRHWIRVVITIVIGDILGKTLLTFSTSESRRVDSLSTVPSVV</sequence>
<feature type="transmembrane region" description="Helical" evidence="1">
    <location>
        <begin position="88"/>
        <end position="108"/>
    </location>
</feature>
<organism evidence="2 3">
    <name type="scientific">Canavalia gladiata</name>
    <name type="common">Sword bean</name>
    <name type="synonym">Dolichos gladiatus</name>
    <dbReference type="NCBI Taxonomy" id="3824"/>
    <lineage>
        <taxon>Eukaryota</taxon>
        <taxon>Viridiplantae</taxon>
        <taxon>Streptophyta</taxon>
        <taxon>Embryophyta</taxon>
        <taxon>Tracheophyta</taxon>
        <taxon>Spermatophyta</taxon>
        <taxon>Magnoliopsida</taxon>
        <taxon>eudicotyledons</taxon>
        <taxon>Gunneridae</taxon>
        <taxon>Pentapetalae</taxon>
        <taxon>rosids</taxon>
        <taxon>fabids</taxon>
        <taxon>Fabales</taxon>
        <taxon>Fabaceae</taxon>
        <taxon>Papilionoideae</taxon>
        <taxon>50 kb inversion clade</taxon>
        <taxon>NPAAA clade</taxon>
        <taxon>indigoferoid/millettioid clade</taxon>
        <taxon>Phaseoleae</taxon>
        <taxon>Canavalia</taxon>
    </lineage>
</organism>
<accession>A0AAN9MYP2</accession>
<evidence type="ECO:0000256" key="1">
    <source>
        <dbReference type="SAM" id="Phobius"/>
    </source>
</evidence>
<evidence type="ECO:0000313" key="3">
    <source>
        <dbReference type="Proteomes" id="UP001367508"/>
    </source>
</evidence>
<dbReference type="AlphaFoldDB" id="A0AAN9MYP2"/>
<keyword evidence="1" id="KW-0812">Transmembrane</keyword>
<keyword evidence="1" id="KW-1133">Transmembrane helix</keyword>
<name>A0AAN9MYP2_CANGL</name>
<reference evidence="2 3" key="1">
    <citation type="submission" date="2024-01" db="EMBL/GenBank/DDBJ databases">
        <title>The genomes of 5 underutilized Papilionoideae crops provide insights into root nodulation and disease resistanc.</title>
        <authorList>
            <person name="Jiang F."/>
        </authorList>
    </citation>
    <scope>NUCLEOTIDE SEQUENCE [LARGE SCALE GENOMIC DNA]</scope>
    <source>
        <strain evidence="2">LVBAO_FW01</strain>
        <tissue evidence="2">Leaves</tissue>
    </source>
</reference>
<dbReference type="Proteomes" id="UP001367508">
    <property type="component" value="Unassembled WGS sequence"/>
</dbReference>
<keyword evidence="1" id="KW-0472">Membrane</keyword>
<dbReference type="EMBL" id="JAYMYQ010000001">
    <property type="protein sequence ID" value="KAK7363465.1"/>
    <property type="molecule type" value="Genomic_DNA"/>
</dbReference>
<comment type="caution">
    <text evidence="2">The sequence shown here is derived from an EMBL/GenBank/DDBJ whole genome shotgun (WGS) entry which is preliminary data.</text>
</comment>
<keyword evidence="3" id="KW-1185">Reference proteome</keyword>